<proteinExistence type="predicted"/>
<dbReference type="RefSeq" id="WP_132847275.1">
    <property type="nucleotide sequence ID" value="NZ_CP058648.1"/>
</dbReference>
<evidence type="ECO:0000313" key="3">
    <source>
        <dbReference type="Proteomes" id="UP000295504"/>
    </source>
</evidence>
<evidence type="ECO:0000313" key="2">
    <source>
        <dbReference type="EMBL" id="TCQ08107.1"/>
    </source>
</evidence>
<feature type="transmembrane region" description="Helical" evidence="1">
    <location>
        <begin position="65"/>
        <end position="84"/>
    </location>
</feature>
<evidence type="ECO:0000256" key="1">
    <source>
        <dbReference type="SAM" id="Phobius"/>
    </source>
</evidence>
<keyword evidence="1" id="KW-0812">Transmembrane</keyword>
<name>A0A4R2TYD6_9FIRM</name>
<dbReference type="Proteomes" id="UP000295504">
    <property type="component" value="Unassembled WGS sequence"/>
</dbReference>
<dbReference type="AlphaFoldDB" id="A0A4R2TYD6"/>
<organism evidence="2 3">
    <name type="scientific">Serpentinicella alkaliphila</name>
    <dbReference type="NCBI Taxonomy" id="1734049"/>
    <lineage>
        <taxon>Bacteria</taxon>
        <taxon>Bacillati</taxon>
        <taxon>Bacillota</taxon>
        <taxon>Clostridia</taxon>
        <taxon>Peptostreptococcales</taxon>
        <taxon>Natronincolaceae</taxon>
        <taxon>Serpentinicella</taxon>
    </lineage>
</organism>
<dbReference type="InterPro" id="IPR021279">
    <property type="entry name" value="DUF2721"/>
</dbReference>
<dbReference type="OrthoDB" id="9813525at2"/>
<dbReference type="EMBL" id="SLYC01000001">
    <property type="protein sequence ID" value="TCQ08107.1"/>
    <property type="molecule type" value="Genomic_DNA"/>
</dbReference>
<protein>
    <submittedName>
        <fullName evidence="2">Uncharacterized protein DUF2721</fullName>
    </submittedName>
</protein>
<dbReference type="Pfam" id="PF11026">
    <property type="entry name" value="DUF2721"/>
    <property type="match status" value="1"/>
</dbReference>
<feature type="transmembrane region" description="Helical" evidence="1">
    <location>
        <begin position="90"/>
        <end position="111"/>
    </location>
</feature>
<keyword evidence="1" id="KW-1133">Transmembrane helix</keyword>
<gene>
    <name evidence="2" type="ORF">EDD79_1001195</name>
</gene>
<accession>A0A4R2TYD6</accession>
<sequence length="137" mass="15769">MELTLTTPALLFPAISLLMLAYTNRFVVLAQLIRELHTKYRQAPDTILSEQIDNLRSRMKIIRNMQVFGALSFFFCVMSMILMYARTIFLGHIVFGLSLVLLLISLGFLILELQVSINALNIQLQDFDKKDNDNQEQ</sequence>
<comment type="caution">
    <text evidence="2">The sequence shown here is derived from an EMBL/GenBank/DDBJ whole genome shotgun (WGS) entry which is preliminary data.</text>
</comment>
<keyword evidence="1" id="KW-0472">Membrane</keyword>
<reference evidence="2 3" key="1">
    <citation type="submission" date="2019-03" db="EMBL/GenBank/DDBJ databases">
        <title>Genomic Encyclopedia of Type Strains, Phase IV (KMG-IV): sequencing the most valuable type-strain genomes for metagenomic binning, comparative biology and taxonomic classification.</title>
        <authorList>
            <person name="Goeker M."/>
        </authorList>
    </citation>
    <scope>NUCLEOTIDE SEQUENCE [LARGE SCALE GENOMIC DNA]</scope>
    <source>
        <strain evidence="2 3">DSM 100013</strain>
    </source>
</reference>
<feature type="transmembrane region" description="Helical" evidence="1">
    <location>
        <begin position="12"/>
        <end position="33"/>
    </location>
</feature>
<keyword evidence="3" id="KW-1185">Reference proteome</keyword>